<feature type="transmembrane region" description="Helical" evidence="8">
    <location>
        <begin position="210"/>
        <end position="228"/>
    </location>
</feature>
<keyword evidence="5 8" id="KW-0812">Transmembrane</keyword>
<evidence type="ECO:0000256" key="2">
    <source>
        <dbReference type="ARBA" id="ARBA00009142"/>
    </source>
</evidence>
<dbReference type="AlphaFoldDB" id="W4M9F3"/>
<evidence type="ECO:0000256" key="7">
    <source>
        <dbReference type="ARBA" id="ARBA00023136"/>
    </source>
</evidence>
<comment type="subcellular location">
    <subcellularLocation>
        <location evidence="1 8">Cell membrane</location>
        <topology evidence="1 8">Multi-pass membrane protein</topology>
    </subcellularLocation>
</comment>
<evidence type="ECO:0000256" key="3">
    <source>
        <dbReference type="ARBA" id="ARBA00022448"/>
    </source>
</evidence>
<proteinExistence type="inferred from homology"/>
<feature type="transmembrane region" description="Helical" evidence="8">
    <location>
        <begin position="58"/>
        <end position="77"/>
    </location>
</feature>
<dbReference type="GO" id="GO:0005886">
    <property type="term" value="C:plasma membrane"/>
    <property type="evidence" value="ECO:0007669"/>
    <property type="project" value="UniProtKB-SubCell"/>
</dbReference>
<evidence type="ECO:0000256" key="1">
    <source>
        <dbReference type="ARBA" id="ARBA00004651"/>
    </source>
</evidence>
<evidence type="ECO:0000313" key="10">
    <source>
        <dbReference type="Proteomes" id="UP000019140"/>
    </source>
</evidence>
<feature type="transmembrane region" description="Helical" evidence="8">
    <location>
        <begin position="155"/>
        <end position="174"/>
    </location>
</feature>
<feature type="transmembrane region" description="Helical" evidence="8">
    <location>
        <begin position="180"/>
        <end position="198"/>
    </location>
</feature>
<feature type="transmembrane region" description="Helical" evidence="8">
    <location>
        <begin position="6"/>
        <end position="26"/>
    </location>
</feature>
<keyword evidence="4 8" id="KW-1003">Cell membrane</keyword>
<feature type="transmembrane region" description="Helical" evidence="8">
    <location>
        <begin position="119"/>
        <end position="143"/>
    </location>
</feature>
<organism evidence="9 10">
    <name type="scientific">Candidatus Entotheonella gemina</name>
    <dbReference type="NCBI Taxonomy" id="1429439"/>
    <lineage>
        <taxon>Bacteria</taxon>
        <taxon>Pseudomonadati</taxon>
        <taxon>Nitrospinota/Tectimicrobiota group</taxon>
        <taxon>Candidatus Tectimicrobiota</taxon>
        <taxon>Candidatus Entotheonellia</taxon>
        <taxon>Candidatus Entotheonellales</taxon>
        <taxon>Candidatus Entotheonellaceae</taxon>
        <taxon>Candidatus Entotheonella</taxon>
    </lineage>
</organism>
<dbReference type="PANTHER" id="PTHR30269">
    <property type="entry name" value="TRANSMEMBRANE PROTEIN YFCA"/>
    <property type="match status" value="1"/>
</dbReference>
<evidence type="ECO:0000313" key="9">
    <source>
        <dbReference type="EMBL" id="ETX06823.1"/>
    </source>
</evidence>
<keyword evidence="10" id="KW-1185">Reference proteome</keyword>
<protein>
    <recommendedName>
        <fullName evidence="8">Probable membrane transporter protein</fullName>
    </recommendedName>
</protein>
<evidence type="ECO:0000256" key="8">
    <source>
        <dbReference type="RuleBase" id="RU363041"/>
    </source>
</evidence>
<dbReference type="EMBL" id="AZHX01000591">
    <property type="protein sequence ID" value="ETX06823.1"/>
    <property type="molecule type" value="Genomic_DNA"/>
</dbReference>
<evidence type="ECO:0000256" key="5">
    <source>
        <dbReference type="ARBA" id="ARBA00022692"/>
    </source>
</evidence>
<dbReference type="Proteomes" id="UP000019140">
    <property type="component" value="Unassembled WGS sequence"/>
</dbReference>
<comment type="similarity">
    <text evidence="2 8">Belongs to the 4-toluene sulfonate uptake permease (TSUP) (TC 2.A.102) family.</text>
</comment>
<keyword evidence="7 8" id="KW-0472">Membrane</keyword>
<dbReference type="Pfam" id="PF01925">
    <property type="entry name" value="TauE"/>
    <property type="match status" value="1"/>
</dbReference>
<evidence type="ECO:0000256" key="4">
    <source>
        <dbReference type="ARBA" id="ARBA00022475"/>
    </source>
</evidence>
<dbReference type="HOGENOM" id="CLU_054750_1_0_7"/>
<evidence type="ECO:0000256" key="6">
    <source>
        <dbReference type="ARBA" id="ARBA00022989"/>
    </source>
</evidence>
<accession>W4M9F3</accession>
<gene>
    <name evidence="9" type="ORF">ETSY2_14785</name>
</gene>
<comment type="caution">
    <text evidence="9">The sequence shown here is derived from an EMBL/GenBank/DDBJ whole genome shotgun (WGS) entry which is preliminary data.</text>
</comment>
<dbReference type="InterPro" id="IPR052017">
    <property type="entry name" value="TSUP"/>
</dbReference>
<reference evidence="9 10" key="1">
    <citation type="journal article" date="2014" name="Nature">
        <title>An environmental bacterial taxon with a large and distinct metabolic repertoire.</title>
        <authorList>
            <person name="Wilson M.C."/>
            <person name="Mori T."/>
            <person name="Ruckert C."/>
            <person name="Uria A.R."/>
            <person name="Helf M.J."/>
            <person name="Takada K."/>
            <person name="Gernert C."/>
            <person name="Steffens U.A."/>
            <person name="Heycke N."/>
            <person name="Schmitt S."/>
            <person name="Rinke C."/>
            <person name="Helfrich E.J."/>
            <person name="Brachmann A.O."/>
            <person name="Gurgui C."/>
            <person name="Wakimoto T."/>
            <person name="Kracht M."/>
            <person name="Crusemann M."/>
            <person name="Hentschel U."/>
            <person name="Abe I."/>
            <person name="Matsunaga S."/>
            <person name="Kalinowski J."/>
            <person name="Takeyama H."/>
            <person name="Piel J."/>
        </authorList>
    </citation>
    <scope>NUCLEOTIDE SEQUENCE [LARGE SCALE GENOMIC DNA]</scope>
    <source>
        <strain evidence="10">TSY2</strain>
    </source>
</reference>
<name>W4M9F3_9BACT</name>
<dbReference type="PANTHER" id="PTHR30269:SF37">
    <property type="entry name" value="MEMBRANE TRANSPORTER PROTEIN"/>
    <property type="match status" value="1"/>
</dbReference>
<sequence length="229" mass="24896">MLAAGLVRGFAGFGAAMIIMPGLSLIYRPVDALAILTVIDIPATLQLLPAAIRQARWRQVFLLASGAAVSIPLGLWIMVSVDREIMRRVIAVMVLLYVTVLALGWRYRTTPGSPLILGVGAVSGFLGGSTGMGGPPVIVFLMSGSHQASAIRGSILAYFAVTTVIYLGLFGWQYDVLTPQMWWHALVLTPVYVGATWLGSRLFRRASEHLYRWVTLVFLACLAFVVLLY</sequence>
<keyword evidence="3" id="KW-0813">Transport</keyword>
<feature type="transmembrane region" description="Helical" evidence="8">
    <location>
        <begin position="89"/>
        <end position="107"/>
    </location>
</feature>
<dbReference type="InterPro" id="IPR002781">
    <property type="entry name" value="TM_pro_TauE-like"/>
</dbReference>
<keyword evidence="6 8" id="KW-1133">Transmembrane helix</keyword>